<organism evidence="3 4">
    <name type="scientific">Thyridium curvatum</name>
    <dbReference type="NCBI Taxonomy" id="1093900"/>
    <lineage>
        <taxon>Eukaryota</taxon>
        <taxon>Fungi</taxon>
        <taxon>Dikarya</taxon>
        <taxon>Ascomycota</taxon>
        <taxon>Pezizomycotina</taxon>
        <taxon>Sordariomycetes</taxon>
        <taxon>Sordariomycetidae</taxon>
        <taxon>Thyridiales</taxon>
        <taxon>Thyridiaceae</taxon>
        <taxon>Thyridium</taxon>
    </lineage>
</organism>
<dbReference type="Gene3D" id="3.40.50.720">
    <property type="entry name" value="NAD(P)-binding Rossmann-like Domain"/>
    <property type="match status" value="1"/>
</dbReference>
<dbReference type="InParanoid" id="A0A507AH78"/>
<evidence type="ECO:0000313" key="2">
    <source>
        <dbReference type="EMBL" id="TPX09014.1"/>
    </source>
</evidence>
<evidence type="ECO:0000313" key="4">
    <source>
        <dbReference type="Proteomes" id="UP000319257"/>
    </source>
</evidence>
<dbReference type="InterPro" id="IPR036291">
    <property type="entry name" value="NAD(P)-bd_dom_sf"/>
</dbReference>
<dbReference type="SUPFAM" id="SSF51735">
    <property type="entry name" value="NAD(P)-binding Rossmann-fold domains"/>
    <property type="match status" value="1"/>
</dbReference>
<dbReference type="EMBL" id="SKBQ01000006">
    <property type="protein sequence ID" value="TPX09265.1"/>
    <property type="molecule type" value="Genomic_DNA"/>
</dbReference>
<proteinExistence type="predicted"/>
<name>A0A507AH78_9PEZI</name>
<dbReference type="PANTHER" id="PTHR43157:SF35">
    <property type="entry name" value="DEHYDROGENASE_REDUCTASE FAMILY PROTEIN, PUTATIVE-RELATED"/>
    <property type="match status" value="1"/>
</dbReference>
<dbReference type="RefSeq" id="XP_030990725.1">
    <property type="nucleotide sequence ID" value="XM_031135557.1"/>
</dbReference>
<dbReference type="EMBL" id="SKBQ01000006">
    <property type="protein sequence ID" value="TPX09014.1"/>
    <property type="molecule type" value="Genomic_DNA"/>
</dbReference>
<dbReference type="PANTHER" id="PTHR43157">
    <property type="entry name" value="PHOSPHATIDYLINOSITOL-GLYCAN BIOSYNTHESIS CLASS F PROTEIN-RELATED"/>
    <property type="match status" value="1"/>
</dbReference>
<comment type="caution">
    <text evidence="3">The sequence shown here is derived from an EMBL/GenBank/DDBJ whole genome shotgun (WGS) entry which is preliminary data.</text>
</comment>
<sequence>MTGSKDLPPSTVSFAKVFWNNQFREKPVWPDKRAVSLAGKTAVVTGGNTGLGYEAALQLLGLGLARLILACRSPDRGEAAAQKMRALSPEATVEVWPLDMASYDSIRAFAARCEAHPARIDIALLNAGVFRMGYHAVPATGHEECLQVNYLSQALLAVLLLPIMKAKRRAHDEPARVTFAGAALALAAKFSKRGADPLLRALDEKAGHDAQDAYDSSKLLMHMFLWELVDRVDADDVVVDIADPAWCRGTSLARDGNAAVRGAAWLFGALTGREPRVGASCLVDGIVHHGKAAHGCFLMSWKIHPFASFLYTPEGRRVTERLWNETMDELEFVGARSILRSLKA</sequence>
<reference evidence="3 4" key="1">
    <citation type="submission" date="2019-06" db="EMBL/GenBank/DDBJ databases">
        <title>Draft genome sequence of the filamentous fungus Phialemoniopsis curvata isolated from diesel fuel.</title>
        <authorList>
            <person name="Varaljay V.A."/>
            <person name="Lyon W.J."/>
            <person name="Crouch A.L."/>
            <person name="Drake C.E."/>
            <person name="Hollomon J.M."/>
            <person name="Nadeau L.J."/>
            <person name="Nunn H.S."/>
            <person name="Stevenson B.S."/>
            <person name="Bojanowski C.L."/>
            <person name="Crookes-Goodson W.J."/>
        </authorList>
    </citation>
    <scope>NUCLEOTIDE SEQUENCE [LARGE SCALE GENOMIC DNA]</scope>
    <source>
        <strain evidence="3 4">D216</strain>
    </source>
</reference>
<keyword evidence="1" id="KW-0560">Oxidoreductase</keyword>
<dbReference type="OrthoDB" id="542013at2759"/>
<evidence type="ECO:0000256" key="1">
    <source>
        <dbReference type="ARBA" id="ARBA00023002"/>
    </source>
</evidence>
<dbReference type="GeneID" id="41968921"/>
<evidence type="ECO:0000313" key="3">
    <source>
        <dbReference type="EMBL" id="TPX09265.1"/>
    </source>
</evidence>
<dbReference type="GO" id="GO:0016491">
    <property type="term" value="F:oxidoreductase activity"/>
    <property type="evidence" value="ECO:0007669"/>
    <property type="project" value="UniProtKB-KW"/>
</dbReference>
<gene>
    <name evidence="2" type="ORF">E0L32_001474</name>
    <name evidence="3" type="ORF">E0L32_001725</name>
</gene>
<dbReference type="PRINTS" id="PR00081">
    <property type="entry name" value="GDHRDH"/>
</dbReference>
<keyword evidence="4" id="KW-1185">Reference proteome</keyword>
<dbReference type="Proteomes" id="UP000319257">
    <property type="component" value="Unassembled WGS sequence"/>
</dbReference>
<dbReference type="AlphaFoldDB" id="A0A507AH78"/>
<dbReference type="Pfam" id="PF00106">
    <property type="entry name" value="adh_short"/>
    <property type="match status" value="1"/>
</dbReference>
<accession>A0A507AH78</accession>
<dbReference type="InterPro" id="IPR002347">
    <property type="entry name" value="SDR_fam"/>
</dbReference>
<dbReference type="STRING" id="1093900.A0A507AH78"/>
<protein>
    <submittedName>
        <fullName evidence="3">Uncharacterized protein</fullName>
    </submittedName>
</protein>